<comment type="subcellular location">
    <subcellularLocation>
        <location evidence="1">Cell envelope</location>
    </subcellularLocation>
</comment>
<dbReference type="InterPro" id="IPR053377">
    <property type="entry name" value="Iron_uptake_EfeM/EfeO"/>
</dbReference>
<dbReference type="InterPro" id="IPR038352">
    <property type="entry name" value="Imelysin_sf"/>
</dbReference>
<evidence type="ECO:0000256" key="5">
    <source>
        <dbReference type="SAM" id="MobiDB-lite"/>
    </source>
</evidence>
<evidence type="ECO:0000256" key="4">
    <source>
        <dbReference type="SAM" id="Coils"/>
    </source>
</evidence>
<dbReference type="RefSeq" id="WP_371754704.1">
    <property type="nucleotide sequence ID" value="NZ_JAYJLD010000019.1"/>
</dbReference>
<evidence type="ECO:0000313" key="7">
    <source>
        <dbReference type="EMBL" id="MEB3102581.1"/>
    </source>
</evidence>
<reference evidence="7" key="1">
    <citation type="submission" date="2023-12" db="EMBL/GenBank/DDBJ databases">
        <title>Fervidustalea candida gen. nov., sp. nov., a novel member of the family Paenibacillaceae isolated from a geothermal area.</title>
        <authorList>
            <person name="Li W.-J."/>
            <person name="Jiao J.-Y."/>
            <person name="Chen Y."/>
        </authorList>
    </citation>
    <scope>NUCLEOTIDE SEQUENCE</scope>
    <source>
        <strain evidence="7">SYSU GA230002</strain>
    </source>
</reference>
<organism evidence="7 8">
    <name type="scientific">Ferviditalea candida</name>
    <dbReference type="NCBI Taxonomy" id="3108399"/>
    <lineage>
        <taxon>Bacteria</taxon>
        <taxon>Bacillati</taxon>
        <taxon>Bacillota</taxon>
        <taxon>Bacilli</taxon>
        <taxon>Bacillales</taxon>
        <taxon>Paenibacillaceae</taxon>
        <taxon>Ferviditalea</taxon>
    </lineage>
</organism>
<feature type="domain" description="Imelysin-like" evidence="6">
    <location>
        <begin position="167"/>
        <end position="392"/>
    </location>
</feature>
<feature type="region of interest" description="Disordered" evidence="5">
    <location>
        <begin position="26"/>
        <end position="52"/>
    </location>
</feature>
<evidence type="ECO:0000313" key="8">
    <source>
        <dbReference type="Proteomes" id="UP001310386"/>
    </source>
</evidence>
<protein>
    <submittedName>
        <fullName evidence="7">Iron uptake system protein EfeO</fullName>
    </submittedName>
</protein>
<dbReference type="InterPro" id="IPR050894">
    <property type="entry name" value="EfeM/EfeO_iron_uptake"/>
</dbReference>
<dbReference type="Gene3D" id="1.20.1420.20">
    <property type="entry name" value="M75 peptidase, HXXE motif"/>
    <property type="match status" value="1"/>
</dbReference>
<dbReference type="PANTHER" id="PTHR39192:SF1">
    <property type="entry name" value="IRON UPTAKE SYSTEM COMPONENT EFEO"/>
    <property type="match status" value="1"/>
</dbReference>
<evidence type="ECO:0000259" key="6">
    <source>
        <dbReference type="Pfam" id="PF09375"/>
    </source>
</evidence>
<keyword evidence="3" id="KW-0732">Signal</keyword>
<sequence length="398" mass="43560">MKKLISMMAVLFLVIAIILAGCGKADQTSSNSEDVSRKTADTTSSGKGASTLNAKDGAGKLLEIANQLKTELVGANGQKIKELGTQLEDTWSSFEDKVRPDYPLEYTSIEQYLVPLSAGLSISPLDQAALTKLNDSLIQAIQDLLNAINNQKVAQKADNQQLQAAMDQYKTYVLEQSASLVEETAAFVKAVLDGDIAKAKLLYGSSRIFYERIEPIAESFGDLDPKIDARENDVEPAEWTGFHVLEKALWVDGSLRNQEKYANQLLEDVKALHEQIKSVELKPAQVIAGAVELLNEAGTSKVTGEEERYSHLDLLDLAANVEGSKAAYDIIKASVQQQDAELVKKIDERFNQLQQLLDSFRQGDSFKVYTDLTQENTKSIGQAIESTAEALSQAAKIL</sequence>
<proteinExistence type="inferred from homology"/>
<dbReference type="PANTHER" id="PTHR39192">
    <property type="entry name" value="IRON UPTAKE SYSTEM COMPONENT EFEO"/>
    <property type="match status" value="1"/>
</dbReference>
<dbReference type="EMBL" id="JAYJLD010000019">
    <property type="protein sequence ID" value="MEB3102581.1"/>
    <property type="molecule type" value="Genomic_DNA"/>
</dbReference>
<feature type="compositionally biased region" description="Polar residues" evidence="5">
    <location>
        <begin position="41"/>
        <end position="52"/>
    </location>
</feature>
<dbReference type="NCBIfam" id="NF041757">
    <property type="entry name" value="EfeO"/>
    <property type="match status" value="1"/>
</dbReference>
<dbReference type="Pfam" id="PF09375">
    <property type="entry name" value="Peptidase_M75"/>
    <property type="match status" value="1"/>
</dbReference>
<dbReference type="PROSITE" id="PS51257">
    <property type="entry name" value="PROKAR_LIPOPROTEIN"/>
    <property type="match status" value="1"/>
</dbReference>
<dbReference type="Proteomes" id="UP001310386">
    <property type="component" value="Unassembled WGS sequence"/>
</dbReference>
<evidence type="ECO:0000256" key="1">
    <source>
        <dbReference type="ARBA" id="ARBA00004196"/>
    </source>
</evidence>
<comment type="caution">
    <text evidence="7">The sequence shown here is derived from an EMBL/GenBank/DDBJ whole genome shotgun (WGS) entry which is preliminary data.</text>
</comment>
<evidence type="ECO:0000256" key="3">
    <source>
        <dbReference type="ARBA" id="ARBA00022729"/>
    </source>
</evidence>
<comment type="similarity">
    <text evidence="2">Belongs to the EfeM/EfeO family.</text>
</comment>
<name>A0ABU5ZJ86_9BACL</name>
<gene>
    <name evidence="7" type="primary">efeO</name>
    <name evidence="7" type="ORF">VF724_13000</name>
</gene>
<evidence type="ECO:0000256" key="2">
    <source>
        <dbReference type="ARBA" id="ARBA00005989"/>
    </source>
</evidence>
<feature type="coiled-coil region" evidence="4">
    <location>
        <begin position="255"/>
        <end position="282"/>
    </location>
</feature>
<dbReference type="InterPro" id="IPR018976">
    <property type="entry name" value="Imelysin-like"/>
</dbReference>
<keyword evidence="8" id="KW-1185">Reference proteome</keyword>
<keyword evidence="4" id="KW-0175">Coiled coil</keyword>
<dbReference type="InterPro" id="IPR034981">
    <property type="entry name" value="Imelysin-like_EfeO/Algp7"/>
</dbReference>
<dbReference type="CDD" id="cd14656">
    <property type="entry name" value="Imelysin-like_EfeO"/>
    <property type="match status" value="1"/>
</dbReference>
<accession>A0ABU5ZJ86</accession>